<feature type="compositionally biased region" description="Polar residues" evidence="1">
    <location>
        <begin position="549"/>
        <end position="559"/>
    </location>
</feature>
<dbReference type="GeneID" id="36403434"/>
<dbReference type="PANTHER" id="PTHR31355:SF7">
    <property type="entry name" value="MICROTUBULE-ASSOCIATED PROTEIN TORTIFOLIA1"/>
    <property type="match status" value="1"/>
</dbReference>
<keyword evidence="2" id="KW-0812">Transmembrane</keyword>
<dbReference type="PANTHER" id="PTHR31355">
    <property type="entry name" value="MICROTUBULE-ASSOCIATED PROTEIN TORTIFOLIA1"/>
    <property type="match status" value="1"/>
</dbReference>
<evidence type="ECO:0000256" key="1">
    <source>
        <dbReference type="SAM" id="MobiDB-lite"/>
    </source>
</evidence>
<evidence type="ECO:0000256" key="2">
    <source>
        <dbReference type="SAM" id="Phobius"/>
    </source>
</evidence>
<dbReference type="InterPro" id="IPR011989">
    <property type="entry name" value="ARM-like"/>
</dbReference>
<evidence type="ECO:0000313" key="3">
    <source>
        <dbReference type="EMBL" id="CEG38297.1"/>
    </source>
</evidence>
<dbReference type="InterPro" id="IPR033337">
    <property type="entry name" value="TORTIFOLIA1/SINE1-2"/>
</dbReference>
<keyword evidence="2" id="KW-1133">Transmembrane helix</keyword>
<dbReference type="EMBL" id="CCYD01000321">
    <property type="protein sequence ID" value="CEG38297.1"/>
    <property type="molecule type" value="Genomic_DNA"/>
</dbReference>
<dbReference type="OMA" id="NEMAMTS"/>
<dbReference type="InterPro" id="IPR016024">
    <property type="entry name" value="ARM-type_fold"/>
</dbReference>
<feature type="compositionally biased region" description="Basic and acidic residues" evidence="1">
    <location>
        <begin position="461"/>
        <end position="476"/>
    </location>
</feature>
<proteinExistence type="predicted"/>
<dbReference type="SUPFAM" id="SSF48371">
    <property type="entry name" value="ARM repeat"/>
    <property type="match status" value="1"/>
</dbReference>
<feature type="region of interest" description="Disordered" evidence="1">
    <location>
        <begin position="437"/>
        <end position="522"/>
    </location>
</feature>
<dbReference type="Gene3D" id="1.25.10.10">
    <property type="entry name" value="Leucine-rich Repeat Variant"/>
    <property type="match status" value="1"/>
</dbReference>
<accession>A0A0P1ABP9</accession>
<protein>
    <submittedName>
        <fullName evidence="3">Armadillo-type fold</fullName>
    </submittedName>
</protein>
<feature type="transmembrane region" description="Helical" evidence="2">
    <location>
        <begin position="143"/>
        <end position="163"/>
    </location>
</feature>
<dbReference type="OrthoDB" id="64334at2759"/>
<dbReference type="Proteomes" id="UP000054928">
    <property type="component" value="Unassembled WGS sequence"/>
</dbReference>
<dbReference type="GO" id="GO:0008017">
    <property type="term" value="F:microtubule binding"/>
    <property type="evidence" value="ECO:0007669"/>
    <property type="project" value="InterPro"/>
</dbReference>
<feature type="region of interest" description="Disordered" evidence="1">
    <location>
        <begin position="534"/>
        <end position="563"/>
    </location>
</feature>
<dbReference type="RefSeq" id="XP_024574666.1">
    <property type="nucleotide sequence ID" value="XM_024723718.1"/>
</dbReference>
<sequence>METNFQRRAAGHAMVLRLPKASFSPKGLTTKKKHDQKAKDRRTQEIFKFSTLIGRLEDRDTQRQAFATLLESLPGLDPLFVKEIFLLIEKIKKPSRSSTGRMLVLLIAALCKCHPIQLAKLLPRVLSYICLRFRDKRAKTTDACVILVSAIVMYIVPHPATFFSSTVPSLEQSDARSSQQAFQAIAAVLAKESHGVGEAATKCLCGLLYPVDFDGVSVLGPVSIRAHATRIRPFLKSFLADTVAKMDGSKNFATFSPLFLLLHSACQLGRDAYKNGSFPQLGDEFAPHIRSIYEAIEDAILYGPRDNWVLRKRGITLLTLLLDVFVLQESAWCCTVKVAKATFQELLERLRTLLLTGRHDTVSLVREAAITATMAFACLEKLCPRAINESHLITSNSYDFISPKPQSYVFTNKRWPKSAAISASDLHAVTENEVKTNLTLLPTESTEELSFGNQEEGDEASPSHEYEIDGDDRSESDLTQDLKSARNRPEDNIFQDARPSNVSATYSEFEHSVPSQDEKKISEPIMDYAEVPQYEEDETSPAQHERSSGDSGCPSQDGSSGKIIPSLSAEERLTEPVSSVLPQRGAKRVVATLKDFKAKQRALVRSQCVQHQVKIPVMKRQMFRNQVESFKHSNDKYEDTALKMDSKRSLIISNLTRAETALKAAQCGEYELALRLCIIEDDLKLLRQTLTIIETPCMENLSIMHCSGCSTGQQQTDDK</sequence>
<keyword evidence="2" id="KW-0472">Membrane</keyword>
<keyword evidence="4" id="KW-1185">Reference proteome</keyword>
<feature type="compositionally biased region" description="Basic and acidic residues" evidence="1">
    <location>
        <begin position="508"/>
        <end position="522"/>
    </location>
</feature>
<dbReference type="GO" id="GO:0005874">
    <property type="term" value="C:microtubule"/>
    <property type="evidence" value="ECO:0007669"/>
    <property type="project" value="InterPro"/>
</dbReference>
<organism evidence="3 4">
    <name type="scientific">Plasmopara halstedii</name>
    <name type="common">Downy mildew of sunflower</name>
    <dbReference type="NCBI Taxonomy" id="4781"/>
    <lineage>
        <taxon>Eukaryota</taxon>
        <taxon>Sar</taxon>
        <taxon>Stramenopiles</taxon>
        <taxon>Oomycota</taxon>
        <taxon>Peronosporomycetes</taxon>
        <taxon>Peronosporales</taxon>
        <taxon>Peronosporaceae</taxon>
        <taxon>Plasmopara</taxon>
    </lineage>
</organism>
<dbReference type="AlphaFoldDB" id="A0A0P1ABP9"/>
<name>A0A0P1ABP9_PLAHL</name>
<reference evidence="4" key="1">
    <citation type="submission" date="2014-09" db="EMBL/GenBank/DDBJ databases">
        <authorList>
            <person name="Sharma Rahul"/>
            <person name="Thines Marco"/>
        </authorList>
    </citation>
    <scope>NUCLEOTIDE SEQUENCE [LARGE SCALE GENOMIC DNA]</scope>
</reference>
<evidence type="ECO:0000313" key="4">
    <source>
        <dbReference type="Proteomes" id="UP000054928"/>
    </source>
</evidence>